<sequence length="45" mass="4851">MGTSGIVLYNKVVKPEILYDVVAQFTVGNLVYKSWGGGLVTVCCQ</sequence>
<gene>
    <name evidence="1" type="ORF">ONT05_08405</name>
</gene>
<accession>A0AAW5U251</accession>
<dbReference type="EMBL" id="JAPDUS010000012">
    <property type="protein sequence ID" value="MCW4093577.1"/>
    <property type="molecule type" value="Genomic_DNA"/>
</dbReference>
<name>A0AAW5U251_9BACT</name>
<dbReference type="Proteomes" id="UP001209074">
    <property type="component" value="Unassembled WGS sequence"/>
</dbReference>
<evidence type="ECO:0000313" key="1">
    <source>
        <dbReference type="EMBL" id="MCW4093577.1"/>
    </source>
</evidence>
<proteinExistence type="predicted"/>
<comment type="caution">
    <text evidence="1">The sequence shown here is derived from an EMBL/GenBank/DDBJ whole genome shotgun (WGS) entry which is preliminary data.</text>
</comment>
<reference evidence="1" key="1">
    <citation type="submission" date="2022-11" db="EMBL/GenBank/DDBJ databases">
        <title>Genomic repertoires linked with pathogenic potency of arthritogenic Prevotella copri isolated from the gut of rheumatoid arthritis patients.</title>
        <authorList>
            <person name="Nii T."/>
            <person name="Maeda Y."/>
            <person name="Motooka D."/>
            <person name="Naito M."/>
            <person name="Matsumoto Y."/>
            <person name="Ogawa T."/>
            <person name="Oguro-Igashira E."/>
            <person name="Kishikawa T."/>
            <person name="Yamashita M."/>
            <person name="Koizumi S."/>
            <person name="Kurakawa T."/>
            <person name="Okumura R."/>
            <person name="Kayama H."/>
            <person name="Murakami M."/>
            <person name="Sakaguchi T."/>
            <person name="Das B."/>
            <person name="Nakamura S."/>
            <person name="Okada Y."/>
            <person name="Kumanogoh A."/>
            <person name="Takeda K."/>
        </authorList>
    </citation>
    <scope>NUCLEOTIDE SEQUENCE</scope>
    <source>
        <strain evidence="1">N016-13</strain>
    </source>
</reference>
<dbReference type="RefSeq" id="WP_264980775.1">
    <property type="nucleotide sequence ID" value="NZ_JAPDUS010000012.1"/>
</dbReference>
<dbReference type="AlphaFoldDB" id="A0AAW5U251"/>
<organism evidence="1 2">
    <name type="scientific">Segatella copri</name>
    <dbReference type="NCBI Taxonomy" id="165179"/>
    <lineage>
        <taxon>Bacteria</taxon>
        <taxon>Pseudomonadati</taxon>
        <taxon>Bacteroidota</taxon>
        <taxon>Bacteroidia</taxon>
        <taxon>Bacteroidales</taxon>
        <taxon>Prevotellaceae</taxon>
        <taxon>Segatella</taxon>
    </lineage>
</organism>
<protein>
    <submittedName>
        <fullName evidence="1">Uncharacterized protein</fullName>
    </submittedName>
</protein>
<evidence type="ECO:0000313" key="2">
    <source>
        <dbReference type="Proteomes" id="UP001209074"/>
    </source>
</evidence>